<dbReference type="AlphaFoldDB" id="A0A1J1J3D2"/>
<dbReference type="EMBL" id="CVRI01000066">
    <property type="protein sequence ID" value="CRL05990.1"/>
    <property type="molecule type" value="Genomic_DNA"/>
</dbReference>
<keyword evidence="2" id="KW-1133">Transmembrane helix</keyword>
<feature type="transmembrane region" description="Helical" evidence="2">
    <location>
        <begin position="114"/>
        <end position="133"/>
    </location>
</feature>
<dbReference type="Proteomes" id="UP000183832">
    <property type="component" value="Unassembled WGS sequence"/>
</dbReference>
<feature type="region of interest" description="Disordered" evidence="1">
    <location>
        <begin position="90"/>
        <end position="112"/>
    </location>
</feature>
<feature type="region of interest" description="Disordered" evidence="1">
    <location>
        <begin position="50"/>
        <end position="72"/>
    </location>
</feature>
<proteinExistence type="predicted"/>
<protein>
    <submittedName>
        <fullName evidence="3">CLUMA_CG019284, isoform A</fullName>
    </submittedName>
</protein>
<sequence length="297" mass="33430">MGLNGRKVRKSTIKVSKSKKIERQCELSNRTLSSFELTKFVQLEEMKKKIKNDPSRASNGTAGKNSFEDSPIAPDLARLPLEVEDGSLSNIQDKAKAPEEDSSKKKKTRRSSRLAGKTALAFMMLILLAFPSASAVDIKSVKGSSTLAFQKKQVLIQTGVHLVKIDLDIAEDIRKLKQYPASFEKVCFTIAELNNICAQQLEEIRRTSEFAGNKLQQIQQHVEQRYTNWTDNNNLVLKRSKRGSKGTLVRLWNWLVGTDEASDEEVRSSMGVVRHAIAGFEAVEKHLNQRDEDQNIK</sequence>
<evidence type="ECO:0000256" key="1">
    <source>
        <dbReference type="SAM" id="MobiDB-lite"/>
    </source>
</evidence>
<feature type="compositionally biased region" description="Polar residues" evidence="1">
    <location>
        <begin position="55"/>
        <end position="64"/>
    </location>
</feature>
<accession>A0A1J1J3D2</accession>
<keyword evidence="4" id="KW-1185">Reference proteome</keyword>
<evidence type="ECO:0000256" key="2">
    <source>
        <dbReference type="SAM" id="Phobius"/>
    </source>
</evidence>
<evidence type="ECO:0000313" key="4">
    <source>
        <dbReference type="Proteomes" id="UP000183832"/>
    </source>
</evidence>
<organism evidence="3 4">
    <name type="scientific">Clunio marinus</name>
    <dbReference type="NCBI Taxonomy" id="568069"/>
    <lineage>
        <taxon>Eukaryota</taxon>
        <taxon>Metazoa</taxon>
        <taxon>Ecdysozoa</taxon>
        <taxon>Arthropoda</taxon>
        <taxon>Hexapoda</taxon>
        <taxon>Insecta</taxon>
        <taxon>Pterygota</taxon>
        <taxon>Neoptera</taxon>
        <taxon>Endopterygota</taxon>
        <taxon>Diptera</taxon>
        <taxon>Nematocera</taxon>
        <taxon>Chironomoidea</taxon>
        <taxon>Chironomidae</taxon>
        <taxon>Clunio</taxon>
    </lineage>
</organism>
<gene>
    <name evidence="3" type="ORF">CLUMA_CG019284</name>
</gene>
<reference evidence="3 4" key="1">
    <citation type="submission" date="2015-04" db="EMBL/GenBank/DDBJ databases">
        <authorList>
            <person name="Syromyatnikov M.Y."/>
            <person name="Popov V.N."/>
        </authorList>
    </citation>
    <scope>NUCLEOTIDE SEQUENCE [LARGE SCALE GENOMIC DNA]</scope>
</reference>
<keyword evidence="2" id="KW-0472">Membrane</keyword>
<feature type="compositionally biased region" description="Basic and acidic residues" evidence="1">
    <location>
        <begin position="93"/>
        <end position="103"/>
    </location>
</feature>
<evidence type="ECO:0000313" key="3">
    <source>
        <dbReference type="EMBL" id="CRL05990.1"/>
    </source>
</evidence>
<keyword evidence="2" id="KW-0812">Transmembrane</keyword>
<name>A0A1J1J3D2_9DIPT</name>